<organism evidence="2 3">
    <name type="scientific">Pontimonas salivibrio</name>
    <dbReference type="NCBI Taxonomy" id="1159327"/>
    <lineage>
        <taxon>Bacteria</taxon>
        <taxon>Bacillati</taxon>
        <taxon>Actinomycetota</taxon>
        <taxon>Actinomycetes</taxon>
        <taxon>Micrococcales</taxon>
        <taxon>Microbacteriaceae</taxon>
        <taxon>Pontimonas</taxon>
    </lineage>
</organism>
<keyword evidence="3" id="KW-1185">Reference proteome</keyword>
<dbReference type="InterPro" id="IPR037465">
    <property type="entry name" value="YlxR"/>
</dbReference>
<reference evidence="2 3" key="1">
    <citation type="submission" date="2018-02" db="EMBL/GenBank/DDBJ databases">
        <title>Complete genome of the streamlined marine actinobacterium Pontimonas salivibrio CL-TW6 adapted to coastal planktonic lifestype.</title>
        <authorList>
            <person name="Cho B.C."/>
            <person name="Hardies S.C."/>
            <person name="Jang G.I."/>
            <person name="Hwang C.Y."/>
        </authorList>
    </citation>
    <scope>NUCLEOTIDE SEQUENCE [LARGE SCALE GENOMIC DNA]</scope>
    <source>
        <strain evidence="2 3">CL-TW6</strain>
    </source>
</reference>
<accession>A0A2L2BPM0</accession>
<evidence type="ECO:0000259" key="1">
    <source>
        <dbReference type="Pfam" id="PF04296"/>
    </source>
</evidence>
<name>A0A2L2BPM0_9MICO</name>
<dbReference type="Gene3D" id="3.30.1230.10">
    <property type="entry name" value="YlxR-like"/>
    <property type="match status" value="1"/>
</dbReference>
<dbReference type="PANTHER" id="PTHR34215:SF1">
    <property type="entry name" value="YLXR DOMAIN-CONTAINING PROTEIN"/>
    <property type="match status" value="1"/>
</dbReference>
<dbReference type="InterPro" id="IPR035931">
    <property type="entry name" value="YlxR-like_sf"/>
</dbReference>
<dbReference type="Pfam" id="PF04296">
    <property type="entry name" value="YlxR"/>
    <property type="match status" value="1"/>
</dbReference>
<gene>
    <name evidence="2" type="ORF">C3B54_11624</name>
</gene>
<dbReference type="SUPFAM" id="SSF64376">
    <property type="entry name" value="YlxR-like"/>
    <property type="match status" value="1"/>
</dbReference>
<proteinExistence type="predicted"/>
<dbReference type="EMBL" id="CP026923">
    <property type="protein sequence ID" value="AVG23609.1"/>
    <property type="molecule type" value="Genomic_DNA"/>
</dbReference>
<evidence type="ECO:0000313" key="2">
    <source>
        <dbReference type="EMBL" id="AVG23609.1"/>
    </source>
</evidence>
<sequence length="91" mass="10274">MVPVRCCLGCRQRESKDLLLRVVAENNRAVLDDSATLPGRGAYVHRNAECVEASLGTKAWPRALREPRLDLEELTLLVHNEEHTKKNRLNG</sequence>
<dbReference type="InterPro" id="IPR007393">
    <property type="entry name" value="YlxR_dom"/>
</dbReference>
<dbReference type="PANTHER" id="PTHR34215">
    <property type="entry name" value="BLL0784 PROTEIN"/>
    <property type="match status" value="1"/>
</dbReference>
<dbReference type="AlphaFoldDB" id="A0A2L2BPM0"/>
<dbReference type="RefSeq" id="WP_104913193.1">
    <property type="nucleotide sequence ID" value="NZ_CP026923.1"/>
</dbReference>
<protein>
    <submittedName>
        <fullName evidence="2">RNA binding protein, YlxR</fullName>
    </submittedName>
</protein>
<dbReference type="Proteomes" id="UP000243077">
    <property type="component" value="Chromosome"/>
</dbReference>
<evidence type="ECO:0000313" key="3">
    <source>
        <dbReference type="Proteomes" id="UP000243077"/>
    </source>
</evidence>
<dbReference type="OrthoDB" id="5244965at2"/>
<feature type="domain" description="YlxR" evidence="1">
    <location>
        <begin position="5"/>
        <end position="66"/>
    </location>
</feature>
<dbReference type="KEGG" id="psai:C3B54_11624"/>